<keyword evidence="1" id="KW-0175">Coiled coil</keyword>
<dbReference type="GO" id="GO:0032065">
    <property type="term" value="P:maintenance of protein location in cell cortex"/>
    <property type="evidence" value="ECO:0007669"/>
    <property type="project" value="InterPro"/>
</dbReference>
<keyword evidence="5" id="KW-1185">Reference proteome</keyword>
<feature type="region of interest" description="Disordered" evidence="2">
    <location>
        <begin position="1120"/>
        <end position="1178"/>
    </location>
</feature>
<feature type="region of interest" description="Disordered" evidence="2">
    <location>
        <begin position="1376"/>
        <end position="1395"/>
    </location>
</feature>
<feature type="region of interest" description="Disordered" evidence="2">
    <location>
        <begin position="492"/>
        <end position="708"/>
    </location>
</feature>
<comment type="caution">
    <text evidence="4">The sequence shown here is derived from an EMBL/GenBank/DDBJ whole genome shotgun (WGS) entry which is preliminary data.</text>
</comment>
<dbReference type="PANTHER" id="PTHR28190">
    <property type="entry name" value="NUCLEAR MIGRATION PROTEIN NUM1"/>
    <property type="match status" value="1"/>
</dbReference>
<dbReference type="PROSITE" id="PS50003">
    <property type="entry name" value="PH_DOMAIN"/>
    <property type="match status" value="1"/>
</dbReference>
<evidence type="ECO:0000259" key="3">
    <source>
        <dbReference type="PROSITE" id="PS50003"/>
    </source>
</evidence>
<accession>A0AAE8MTH7</accession>
<feature type="region of interest" description="Disordered" evidence="2">
    <location>
        <begin position="1"/>
        <end position="29"/>
    </location>
</feature>
<feature type="compositionally biased region" description="Polar residues" evidence="2">
    <location>
        <begin position="1636"/>
        <end position="1656"/>
    </location>
</feature>
<dbReference type="GO" id="GO:0005938">
    <property type="term" value="C:cell cortex"/>
    <property type="evidence" value="ECO:0007669"/>
    <property type="project" value="InterPro"/>
</dbReference>
<dbReference type="SMART" id="SM00233">
    <property type="entry name" value="PH"/>
    <property type="match status" value="1"/>
</dbReference>
<feature type="region of interest" description="Disordered" evidence="2">
    <location>
        <begin position="1270"/>
        <end position="1302"/>
    </location>
</feature>
<dbReference type="SUPFAM" id="SSF50729">
    <property type="entry name" value="PH domain-like"/>
    <property type="match status" value="1"/>
</dbReference>
<dbReference type="EMBL" id="ONZQ02000003">
    <property type="protein sequence ID" value="SPN99745.1"/>
    <property type="molecule type" value="Genomic_DNA"/>
</dbReference>
<dbReference type="InterPro" id="IPR053005">
    <property type="entry name" value="Nuclear_Pos-Cytoskel_Interact"/>
</dbReference>
<feature type="coiled-coil region" evidence="1">
    <location>
        <begin position="201"/>
        <end position="351"/>
    </location>
</feature>
<feature type="compositionally biased region" description="Polar residues" evidence="2">
    <location>
        <begin position="1211"/>
        <end position="1236"/>
    </location>
</feature>
<feature type="compositionally biased region" description="Low complexity" evidence="2">
    <location>
        <begin position="1615"/>
        <end position="1630"/>
    </location>
</feature>
<feature type="compositionally biased region" description="Low complexity" evidence="2">
    <location>
        <begin position="554"/>
        <end position="564"/>
    </location>
</feature>
<name>A0AAE8MTH7_9PEZI</name>
<dbReference type="GO" id="GO:0015631">
    <property type="term" value="F:tubulin binding"/>
    <property type="evidence" value="ECO:0007669"/>
    <property type="project" value="TreeGrafter"/>
</dbReference>
<dbReference type="GO" id="GO:0005739">
    <property type="term" value="C:mitochondrion"/>
    <property type="evidence" value="ECO:0007669"/>
    <property type="project" value="TreeGrafter"/>
</dbReference>
<gene>
    <name evidence="4" type="ORF">DNG_02596</name>
</gene>
<feature type="compositionally biased region" description="Polar residues" evidence="2">
    <location>
        <begin position="153"/>
        <end position="170"/>
    </location>
</feature>
<feature type="domain" description="PH" evidence="3">
    <location>
        <begin position="1459"/>
        <end position="1572"/>
    </location>
</feature>
<organism evidence="4 5">
    <name type="scientific">Cephalotrichum gorgonifer</name>
    <dbReference type="NCBI Taxonomy" id="2041049"/>
    <lineage>
        <taxon>Eukaryota</taxon>
        <taxon>Fungi</taxon>
        <taxon>Dikarya</taxon>
        <taxon>Ascomycota</taxon>
        <taxon>Pezizomycotina</taxon>
        <taxon>Sordariomycetes</taxon>
        <taxon>Hypocreomycetidae</taxon>
        <taxon>Microascales</taxon>
        <taxon>Microascaceae</taxon>
        <taxon>Cephalotrichum</taxon>
    </lineage>
</organism>
<feature type="compositionally biased region" description="Polar residues" evidence="2">
    <location>
        <begin position="650"/>
        <end position="671"/>
    </location>
</feature>
<feature type="region of interest" description="Disordered" evidence="2">
    <location>
        <begin position="1315"/>
        <end position="1336"/>
    </location>
</feature>
<dbReference type="InterPro" id="IPR024774">
    <property type="entry name" value="PH_dom-Mcp5-type"/>
</dbReference>
<feature type="region of interest" description="Disordered" evidence="2">
    <location>
        <begin position="379"/>
        <end position="398"/>
    </location>
</feature>
<feature type="compositionally biased region" description="Basic residues" evidence="2">
    <location>
        <begin position="624"/>
        <end position="637"/>
    </location>
</feature>
<feature type="region of interest" description="Disordered" evidence="2">
    <location>
        <begin position="125"/>
        <end position="177"/>
    </location>
</feature>
<dbReference type="InterPro" id="IPR001849">
    <property type="entry name" value="PH_domain"/>
</dbReference>
<feature type="compositionally biased region" description="Acidic residues" evidence="2">
    <location>
        <begin position="678"/>
        <end position="688"/>
    </location>
</feature>
<evidence type="ECO:0000256" key="2">
    <source>
        <dbReference type="SAM" id="MobiDB-lite"/>
    </source>
</evidence>
<evidence type="ECO:0000313" key="5">
    <source>
        <dbReference type="Proteomes" id="UP001187682"/>
    </source>
</evidence>
<evidence type="ECO:0000313" key="4">
    <source>
        <dbReference type="EMBL" id="SPN99745.1"/>
    </source>
</evidence>
<dbReference type="GO" id="GO:0000226">
    <property type="term" value="P:microtubule cytoskeleton organization"/>
    <property type="evidence" value="ECO:0007669"/>
    <property type="project" value="TreeGrafter"/>
</dbReference>
<dbReference type="GO" id="GO:0005543">
    <property type="term" value="F:phospholipid binding"/>
    <property type="evidence" value="ECO:0007669"/>
    <property type="project" value="InterPro"/>
</dbReference>
<reference evidence="4" key="1">
    <citation type="submission" date="2018-03" db="EMBL/GenBank/DDBJ databases">
        <authorList>
            <person name="Guldener U."/>
        </authorList>
    </citation>
    <scope>NUCLEOTIDE SEQUENCE</scope>
</reference>
<sequence length="1757" mass="192281">MASSFGHKSLASEADKENDPFVTSSGQPPLRYSGFDSKLFALGPSSSPRQAKRALEAHLAETERRMAEAGKLGTALVQQQKELRDRLAEVESQELDGQLSGELGHKLAEIEKDYNEVARQTARAFLPKQRIPSNEAAGGSPYVPEGKGGRRSVSPSKFESHATGSPTKLSVPNRKLRNQPANRIHDIEFAAEISTSLISQVRNLQALLSEKDDELRDATNARTRLEIDAESLQQRLKELDESEHRYKDENWTLETQLQELFAAQKEAAEREKRLTQSLNVLQSEKNKTQRELDEVKVSHAKLSEDHTAAIKLHDIELGTAKRSIAAAENERSTLQRKVDDLTNQNQELARAFSSSQRAKMLEREGILGMSEDDFESAADNITPEHSPPPSPVKGTTPRHSMLESETLKTSLHHAQRTIQSQRTQLHREKTEKLELKRMLQDVRDEVERLRGDGGGLSSRRTKKSDARDLKRHSKLLLGSARTSREEIYMEDQEWEDHLEESSPRLSLSRSVSPGSPSPTRHAESTDQFETANETSDAAFETANERGTETEDFQTGAEEFSGSESEATETESPSRGGVRRKLSNIGPLNFRRHPNRESFHSTASTSNDEDAGADAATPPSAPPRMRLRVSRGLLRRSRQTSEEPPAMQGSPAGSQASYANSSTSGTPRQGGQSLFAELADFDGSGDESYEGTPSRTLLASPESHSRIPGLRSIPSIQRLGMVDSAVMTDPSKPGAEDDVATPTLPKFEMVDSGTNTEPMEEPASIPSMIGGHVSMGIDIDPSRRISSYSDSGAQSDLGMEDSLSKFPLPPSSAPQLDFTSIETQDVTPVAPEVVEVPPPSLTLSSIQKEVLEPKAEPIVPAPALSISEINAKSLDPRAEPEPVPAPLSISGIRSEALDPRAEPEILPPAPELTVSQMHVQALEPDATPLDTLAAVLGLSAVASSTPHSPALARELNMASIHSETVEPKVEPEAVLPELSMTSINSQDMEPVVEREVIPDLGMATIDSQSLEPVADPEILPELSLVGINSQGFEPVAEEVVLPELRLANINSQGFEPVAEDVVLPELRLTNINSQELAPVSEPEPPAPEPLVLGLSTVRSEHIYPIEETKPEPALLTTSTIRSESVAPVKPPSPVKSRPEFAFTSIQSLDTKPVSPRSPKRDMPVIPPDSDFPFGAIPKKRSQNFVRGSVLHWDSLRTPTPPPIIAEDETRQSPRQTPQPETPESQRPLQSISINSNVRPRKPGTVTLDSSAQTALTSDALDQMMRPRQNRQVVGHERQESLGSSIGMPGTLMRRGSEESTGSVVRHKIRATDSAMDPLYRPSSATSSRAPMEDLPPLPANHKEVIEAARTGSSGGGQGSMGPPLWPASAMRNARPRTPIVSKPSFTSIDSTTPRAGRAGTATVLTGTHPAVNNLRSRQSSITSFASELDNRFNMPTAGPGIVPGGFGPNTDPRMIQAITQTMIGEFLWKYTRKTGRGEMSENRHRRYFWVHPYTRTLYWSDRDPSTAAGQRSELKAKSIPIEAVRVVTDDNPFPPGLPRKSLIVISPGRTVKFTCTTNQRHEIWFNALSYLLLRTNEDGRSDAESMADHITREDVDEFNPQFGRRQPQASTRRGPRASLSSYNSSRNESPAMGMSMNIPTLTNTKRTQGGSQRPSFGTLTRLSGYWKSSQTFSSMRSRRTIINPDVYETGDVHDSAEDVRAMIEQQDRESDRLENVRACCDGKHDVGTLTGKNARHFLSHAHPVSASATPSNSTRSRV</sequence>
<dbReference type="PANTHER" id="PTHR28190:SF1">
    <property type="entry name" value="NUCLEAR MIGRATION PROTEIN NUM1"/>
    <property type="match status" value="1"/>
</dbReference>
<feature type="region of interest" description="Disordered" evidence="2">
    <location>
        <begin position="1590"/>
        <end position="1656"/>
    </location>
</feature>
<protein>
    <submittedName>
        <fullName evidence="4">Related to AMI1 protein</fullName>
    </submittedName>
</protein>
<feature type="region of interest" description="Disordered" evidence="2">
    <location>
        <begin position="449"/>
        <end position="471"/>
    </location>
</feature>
<proteinExistence type="predicted"/>
<dbReference type="Pfam" id="PF12814">
    <property type="entry name" value="Mcp5_PH"/>
    <property type="match status" value="1"/>
</dbReference>
<feature type="compositionally biased region" description="Polar residues" evidence="2">
    <location>
        <begin position="525"/>
        <end position="535"/>
    </location>
</feature>
<dbReference type="Proteomes" id="UP001187682">
    <property type="component" value="Unassembled WGS sequence"/>
</dbReference>
<evidence type="ECO:0000256" key="1">
    <source>
        <dbReference type="SAM" id="Coils"/>
    </source>
</evidence>
<dbReference type="CDD" id="cd13365">
    <property type="entry name" value="PH_PLC_plant-like"/>
    <property type="match status" value="1"/>
</dbReference>
<feature type="compositionally biased region" description="Low complexity" evidence="2">
    <location>
        <begin position="503"/>
        <end position="518"/>
    </location>
</feature>
<feature type="region of interest" description="Disordered" evidence="2">
    <location>
        <begin position="1191"/>
        <end position="1253"/>
    </location>
</feature>